<organism evidence="2 3">
    <name type="scientific">Streptomyces asoensis</name>
    <dbReference type="NCBI Taxonomy" id="249586"/>
    <lineage>
        <taxon>Bacteria</taxon>
        <taxon>Bacillati</taxon>
        <taxon>Actinomycetota</taxon>
        <taxon>Actinomycetes</taxon>
        <taxon>Kitasatosporales</taxon>
        <taxon>Streptomycetaceae</taxon>
        <taxon>Streptomyces</taxon>
    </lineage>
</organism>
<evidence type="ECO:0000313" key="2">
    <source>
        <dbReference type="EMBL" id="GHI60463.1"/>
    </source>
</evidence>
<dbReference type="Proteomes" id="UP000649259">
    <property type="component" value="Unassembled WGS sequence"/>
</dbReference>
<name>A0ABQ3RX81_9ACTN</name>
<proteinExistence type="predicted"/>
<protein>
    <submittedName>
        <fullName evidence="2">Membrane protein</fullName>
    </submittedName>
</protein>
<sequence length="188" mass="19724">MRTARALLPFLLLPVLVTGCGTDDEGGTRDTRPGAAADASGLDAAARAWGVAPELVRITDVHGFTVEPQSVGAYGHGGFAAVYRSDTGTARFGLFGERGTLTAQSCPRQPLVDGSDERVTCERDGDAWYRKAGDHHEYAVPADGVLIRLSADVDKVGRATLRKAAESAHRPDPAELAELLPAAQGADT</sequence>
<dbReference type="PROSITE" id="PS51257">
    <property type="entry name" value="PROKAR_LIPOPROTEIN"/>
    <property type="match status" value="1"/>
</dbReference>
<reference evidence="3" key="1">
    <citation type="submission" date="2023-07" db="EMBL/GenBank/DDBJ databases">
        <title>Whole genome shotgun sequence of Streptomyces cacaoi subsp. asoensis NBRC 13813.</title>
        <authorList>
            <person name="Komaki H."/>
            <person name="Tamura T."/>
        </authorList>
    </citation>
    <scope>NUCLEOTIDE SEQUENCE [LARGE SCALE GENOMIC DNA]</scope>
    <source>
        <strain evidence="3">NBRC 13813</strain>
    </source>
</reference>
<keyword evidence="3" id="KW-1185">Reference proteome</keyword>
<evidence type="ECO:0000313" key="3">
    <source>
        <dbReference type="Proteomes" id="UP000649259"/>
    </source>
</evidence>
<accession>A0ABQ3RX81</accession>
<comment type="caution">
    <text evidence="2">The sequence shown here is derived from an EMBL/GenBank/DDBJ whole genome shotgun (WGS) entry which is preliminary data.</text>
</comment>
<feature type="region of interest" description="Disordered" evidence="1">
    <location>
        <begin position="164"/>
        <end position="188"/>
    </location>
</feature>
<gene>
    <name evidence="2" type="ORF">Saso_21130</name>
</gene>
<evidence type="ECO:0000256" key="1">
    <source>
        <dbReference type="SAM" id="MobiDB-lite"/>
    </source>
</evidence>
<feature type="compositionally biased region" description="Basic and acidic residues" evidence="1">
    <location>
        <begin position="164"/>
        <end position="173"/>
    </location>
</feature>
<dbReference type="EMBL" id="BNEB01000002">
    <property type="protein sequence ID" value="GHI60463.1"/>
    <property type="molecule type" value="Genomic_DNA"/>
</dbReference>
<feature type="compositionally biased region" description="Low complexity" evidence="1">
    <location>
        <begin position="174"/>
        <end position="188"/>
    </location>
</feature>